<accession>G0JR52</accession>
<dbReference type="Proteomes" id="UP000009220">
    <property type="component" value="Chromosome"/>
</dbReference>
<dbReference type="PANTHER" id="PTHR36455">
    <property type="match status" value="1"/>
</dbReference>
<dbReference type="eggNOG" id="COG3436">
    <property type="taxonomic scope" value="Bacteria"/>
</dbReference>
<reference evidence="1 2" key="1">
    <citation type="journal article" date="2011" name="J. Bacteriol.">
        <title>Draft genome of the psychrotolerant acidophile Acidithiobacillus ferrivorans SS3.</title>
        <authorList>
            <person name="Liljeqvist M."/>
            <person name="Valdes J."/>
            <person name="Holmes D.S."/>
            <person name="Dopson M."/>
        </authorList>
    </citation>
    <scope>NUCLEOTIDE SEQUENCE [LARGE SCALE GENOMIC DNA]</scope>
    <source>
        <strain evidence="1 2">SS3</strain>
    </source>
</reference>
<dbReference type="HOGENOM" id="CLU_128110_0_0_6"/>
<proteinExistence type="predicted"/>
<organism evidence="1 2">
    <name type="scientific">Acidithiobacillus ferrivorans SS3</name>
    <dbReference type="NCBI Taxonomy" id="743299"/>
    <lineage>
        <taxon>Bacteria</taxon>
        <taxon>Pseudomonadati</taxon>
        <taxon>Pseudomonadota</taxon>
        <taxon>Acidithiobacillia</taxon>
        <taxon>Acidithiobacillales</taxon>
        <taxon>Acidithiobacillaceae</taxon>
        <taxon>Acidithiobacillus</taxon>
    </lineage>
</organism>
<gene>
    <name evidence="1" type="ORF">Acife_2619</name>
</gene>
<sequence>MASHSWSSVKLDLYGLKFFPEGQVRVHLCGQPVDMRKSYDGLYALTRNTLHRDPLSGHLFVFINRRATQMKILYWDRTGFCLWAKRLEQGRFLSDWQKVTPREMDWTGLKLMLEGIEPGRLRKRYKGPINAQ</sequence>
<dbReference type="RefSeq" id="WP_014029947.1">
    <property type="nucleotide sequence ID" value="NC_015942.1"/>
</dbReference>
<evidence type="ECO:0000313" key="1">
    <source>
        <dbReference type="EMBL" id="AEM48698.1"/>
    </source>
</evidence>
<dbReference type="PANTHER" id="PTHR36455:SF1">
    <property type="entry name" value="BLR8292 PROTEIN"/>
    <property type="match status" value="1"/>
</dbReference>
<dbReference type="InterPro" id="IPR008878">
    <property type="entry name" value="Transposase_IS66_Orf2"/>
</dbReference>
<dbReference type="AlphaFoldDB" id="G0JR52"/>
<dbReference type="NCBIfam" id="NF033819">
    <property type="entry name" value="IS66_TnpB"/>
    <property type="match status" value="1"/>
</dbReference>
<protein>
    <submittedName>
        <fullName evidence="1">IS66 Orf2 family protein</fullName>
    </submittedName>
</protein>
<dbReference type="EMBL" id="CP002985">
    <property type="protein sequence ID" value="AEM48698.1"/>
    <property type="molecule type" value="Genomic_DNA"/>
</dbReference>
<dbReference type="Pfam" id="PF05717">
    <property type="entry name" value="TnpB_IS66"/>
    <property type="match status" value="1"/>
</dbReference>
<dbReference type="KEGG" id="afi:Acife_2619"/>
<evidence type="ECO:0000313" key="2">
    <source>
        <dbReference type="Proteomes" id="UP000009220"/>
    </source>
</evidence>
<name>G0JR52_9PROT</name>
<dbReference type="STRING" id="743299.Acife_2619"/>